<keyword evidence="1" id="KW-0472">Membrane</keyword>
<evidence type="ECO:0000313" key="3">
    <source>
        <dbReference type="EMBL" id="CAH9053630.1"/>
    </source>
</evidence>
<feature type="transmembrane region" description="Helical" evidence="1">
    <location>
        <begin position="199"/>
        <end position="217"/>
    </location>
</feature>
<dbReference type="SMART" id="SM00530">
    <property type="entry name" value="HTH_XRE"/>
    <property type="match status" value="1"/>
</dbReference>
<feature type="transmembrane region" description="Helical" evidence="1">
    <location>
        <begin position="237"/>
        <end position="258"/>
    </location>
</feature>
<evidence type="ECO:0000259" key="2">
    <source>
        <dbReference type="PROSITE" id="PS50943"/>
    </source>
</evidence>
<dbReference type="RefSeq" id="WP_261592052.1">
    <property type="nucleotide sequence ID" value="NZ_CAMAPD010000003.1"/>
</dbReference>
<reference evidence="3 4" key="1">
    <citation type="submission" date="2022-07" db="EMBL/GenBank/DDBJ databases">
        <authorList>
            <person name="Criscuolo A."/>
        </authorList>
    </citation>
    <scope>NUCLEOTIDE SEQUENCE [LARGE SCALE GENOMIC DNA]</scope>
    <source>
        <strain evidence="4">CIP 111951</strain>
    </source>
</reference>
<accession>A0ABM9GFU7</accession>
<feature type="domain" description="HTH cro/C1-type" evidence="2">
    <location>
        <begin position="7"/>
        <end position="61"/>
    </location>
</feature>
<dbReference type="CDD" id="cd00093">
    <property type="entry name" value="HTH_XRE"/>
    <property type="match status" value="1"/>
</dbReference>
<proteinExistence type="predicted"/>
<protein>
    <recommendedName>
        <fullName evidence="2">HTH cro/C1-type domain-containing protein</fullName>
    </recommendedName>
</protein>
<dbReference type="SUPFAM" id="SSF47413">
    <property type="entry name" value="lambda repressor-like DNA-binding domains"/>
    <property type="match status" value="1"/>
</dbReference>
<comment type="caution">
    <text evidence="3">The sequence shown here is derived from an EMBL/GenBank/DDBJ whole genome shotgun (WGS) entry which is preliminary data.</text>
</comment>
<sequence length="271" mass="30791">MIDGDDLKAMRVNAGITQQGMSDKLKCDRKTIINYELGVSDIPSKLLFKWLSYCRLDFKALLHQVKQVRKEARDNGKSTLLDIVTLAFILSQLWSDIIVTPLYLSLLGICAAYGVYRKDINMTHIPGFIFVLTAINFAIFEVGLINYVAPESNKLLQSALIYGSQLLFSLAIVLVLIFRVQLSRLLSSSNNIELTHFDGIFHWIYIYTSLIYFLALVEDMTYIFFDMKSWTLIYDNFEGLIYISWALCCGALLTMMIVEAKSNRSGEANAL</sequence>
<keyword evidence="1" id="KW-1133">Transmembrane helix</keyword>
<dbReference type="EMBL" id="CAMAPD010000003">
    <property type="protein sequence ID" value="CAH9053630.1"/>
    <property type="molecule type" value="Genomic_DNA"/>
</dbReference>
<feature type="transmembrane region" description="Helical" evidence="1">
    <location>
        <begin position="155"/>
        <end position="178"/>
    </location>
</feature>
<dbReference type="Pfam" id="PF12844">
    <property type="entry name" value="HTH_19"/>
    <property type="match status" value="1"/>
</dbReference>
<gene>
    <name evidence="3" type="ORF">PSECIP111951_00861</name>
</gene>
<keyword evidence="1" id="KW-0812">Transmembrane</keyword>
<dbReference type="InterPro" id="IPR001387">
    <property type="entry name" value="Cro/C1-type_HTH"/>
</dbReference>
<dbReference type="InterPro" id="IPR010982">
    <property type="entry name" value="Lambda_DNA-bd_dom_sf"/>
</dbReference>
<evidence type="ECO:0000313" key="4">
    <source>
        <dbReference type="Proteomes" id="UP001152485"/>
    </source>
</evidence>
<feature type="transmembrane region" description="Helical" evidence="1">
    <location>
        <begin position="128"/>
        <end position="149"/>
    </location>
</feature>
<name>A0ABM9GFU7_9GAMM</name>
<organism evidence="3 4">
    <name type="scientific">Pseudoalteromonas holothuriae</name>
    <dbReference type="NCBI Taxonomy" id="2963714"/>
    <lineage>
        <taxon>Bacteria</taxon>
        <taxon>Pseudomonadati</taxon>
        <taxon>Pseudomonadota</taxon>
        <taxon>Gammaproteobacteria</taxon>
        <taxon>Alteromonadales</taxon>
        <taxon>Pseudoalteromonadaceae</taxon>
        <taxon>Pseudoalteromonas</taxon>
    </lineage>
</organism>
<dbReference type="Proteomes" id="UP001152485">
    <property type="component" value="Unassembled WGS sequence"/>
</dbReference>
<dbReference type="PROSITE" id="PS50943">
    <property type="entry name" value="HTH_CROC1"/>
    <property type="match status" value="1"/>
</dbReference>
<feature type="transmembrane region" description="Helical" evidence="1">
    <location>
        <begin position="100"/>
        <end position="116"/>
    </location>
</feature>
<evidence type="ECO:0000256" key="1">
    <source>
        <dbReference type="SAM" id="Phobius"/>
    </source>
</evidence>
<dbReference type="Gene3D" id="1.10.260.40">
    <property type="entry name" value="lambda repressor-like DNA-binding domains"/>
    <property type="match status" value="1"/>
</dbReference>